<name>A0A5A7PFZ3_STRAF</name>
<evidence type="ECO:0000313" key="3">
    <source>
        <dbReference type="Proteomes" id="UP000325081"/>
    </source>
</evidence>
<comment type="caution">
    <text evidence="2">The sequence shown here is derived from an EMBL/GenBank/DDBJ whole genome shotgun (WGS) entry which is preliminary data.</text>
</comment>
<evidence type="ECO:0000256" key="1">
    <source>
        <dbReference type="SAM" id="MobiDB-lite"/>
    </source>
</evidence>
<sequence length="103" mass="11729">MSRLNANAEPFFPGAQTAAQVPNQPLDGTREESEYGECVENVYVHDRHSVGRPNKEFEFGRILFTNAEVPNMIMGNNEKVKLRVGGKPLWLKRYVALDQRPKQ</sequence>
<dbReference type="Proteomes" id="UP000325081">
    <property type="component" value="Unassembled WGS sequence"/>
</dbReference>
<feature type="region of interest" description="Disordered" evidence="1">
    <location>
        <begin position="1"/>
        <end position="32"/>
    </location>
</feature>
<gene>
    <name evidence="2" type="ORF">STAS_07173</name>
</gene>
<dbReference type="OrthoDB" id="1882251at2759"/>
<keyword evidence="3" id="KW-1185">Reference proteome</keyword>
<dbReference type="EMBL" id="BKCP01004439">
    <property type="protein sequence ID" value="GER31187.1"/>
    <property type="molecule type" value="Genomic_DNA"/>
</dbReference>
<dbReference type="AlphaFoldDB" id="A0A5A7PFZ3"/>
<evidence type="ECO:0000313" key="2">
    <source>
        <dbReference type="EMBL" id="GER31187.1"/>
    </source>
</evidence>
<accession>A0A5A7PFZ3</accession>
<organism evidence="2 3">
    <name type="scientific">Striga asiatica</name>
    <name type="common">Asiatic witchweed</name>
    <name type="synonym">Buchnera asiatica</name>
    <dbReference type="NCBI Taxonomy" id="4170"/>
    <lineage>
        <taxon>Eukaryota</taxon>
        <taxon>Viridiplantae</taxon>
        <taxon>Streptophyta</taxon>
        <taxon>Embryophyta</taxon>
        <taxon>Tracheophyta</taxon>
        <taxon>Spermatophyta</taxon>
        <taxon>Magnoliopsida</taxon>
        <taxon>eudicotyledons</taxon>
        <taxon>Gunneridae</taxon>
        <taxon>Pentapetalae</taxon>
        <taxon>asterids</taxon>
        <taxon>lamiids</taxon>
        <taxon>Lamiales</taxon>
        <taxon>Orobanchaceae</taxon>
        <taxon>Buchnereae</taxon>
        <taxon>Striga</taxon>
    </lineage>
</organism>
<proteinExistence type="predicted"/>
<reference evidence="3" key="1">
    <citation type="journal article" date="2019" name="Curr. Biol.">
        <title>Genome Sequence of Striga asiatica Provides Insight into the Evolution of Plant Parasitism.</title>
        <authorList>
            <person name="Yoshida S."/>
            <person name="Kim S."/>
            <person name="Wafula E.K."/>
            <person name="Tanskanen J."/>
            <person name="Kim Y.M."/>
            <person name="Honaas L."/>
            <person name="Yang Z."/>
            <person name="Spallek T."/>
            <person name="Conn C.E."/>
            <person name="Ichihashi Y."/>
            <person name="Cheong K."/>
            <person name="Cui S."/>
            <person name="Der J.P."/>
            <person name="Gundlach H."/>
            <person name="Jiao Y."/>
            <person name="Hori C."/>
            <person name="Ishida J.K."/>
            <person name="Kasahara H."/>
            <person name="Kiba T."/>
            <person name="Kim M.S."/>
            <person name="Koo N."/>
            <person name="Laohavisit A."/>
            <person name="Lee Y.H."/>
            <person name="Lumba S."/>
            <person name="McCourt P."/>
            <person name="Mortimer J.C."/>
            <person name="Mutuku J.M."/>
            <person name="Nomura T."/>
            <person name="Sasaki-Sekimoto Y."/>
            <person name="Seto Y."/>
            <person name="Wang Y."/>
            <person name="Wakatake T."/>
            <person name="Sakakibara H."/>
            <person name="Demura T."/>
            <person name="Yamaguchi S."/>
            <person name="Yoneyama K."/>
            <person name="Manabe R.I."/>
            <person name="Nelson D.C."/>
            <person name="Schulman A.H."/>
            <person name="Timko M.P."/>
            <person name="dePamphilis C.W."/>
            <person name="Choi D."/>
            <person name="Shirasu K."/>
        </authorList>
    </citation>
    <scope>NUCLEOTIDE SEQUENCE [LARGE SCALE GENOMIC DNA]</scope>
    <source>
        <strain evidence="3">cv. UVA1</strain>
    </source>
</reference>
<protein>
    <submittedName>
        <fullName evidence="2">RNA-binding (RRM/RBD/RNP motifs) family protein</fullName>
    </submittedName>
</protein>